<evidence type="ECO:0000313" key="3">
    <source>
        <dbReference type="Proteomes" id="UP000586827"/>
    </source>
</evidence>
<reference evidence="2 3" key="1">
    <citation type="submission" date="2020-05" db="EMBL/GenBank/DDBJ databases">
        <title>MicrobeNet Type strains.</title>
        <authorList>
            <person name="Nicholson A.C."/>
        </authorList>
    </citation>
    <scope>NUCLEOTIDE SEQUENCE [LARGE SCALE GENOMIC DNA]</scope>
    <source>
        <strain evidence="2 3">JCM 3224</strain>
    </source>
</reference>
<evidence type="ECO:0000256" key="1">
    <source>
        <dbReference type="SAM" id="MobiDB-lite"/>
    </source>
</evidence>
<dbReference type="EMBL" id="JABELX010000001">
    <property type="protein sequence ID" value="NNH69292.1"/>
    <property type="molecule type" value="Genomic_DNA"/>
</dbReference>
<dbReference type="Gene3D" id="3.40.109.10">
    <property type="entry name" value="NADH Oxidase"/>
    <property type="match status" value="1"/>
</dbReference>
<dbReference type="PANTHER" id="PTHR23026">
    <property type="entry name" value="NADPH NITROREDUCTASE"/>
    <property type="match status" value="1"/>
</dbReference>
<dbReference type="NCBIfam" id="NF047509">
    <property type="entry name" value="Rv3131_FMN_oxido"/>
    <property type="match status" value="1"/>
</dbReference>
<proteinExistence type="predicted"/>
<name>A0A849BRK0_9NOCA</name>
<comment type="caution">
    <text evidence="2">The sequence shown here is derived from an EMBL/GenBank/DDBJ whole genome shotgun (WGS) entry which is preliminary data.</text>
</comment>
<dbReference type="AlphaFoldDB" id="A0A849BRK0"/>
<dbReference type="GO" id="GO:0016491">
    <property type="term" value="F:oxidoreductase activity"/>
    <property type="evidence" value="ECO:0007669"/>
    <property type="project" value="InterPro"/>
</dbReference>
<feature type="region of interest" description="Disordered" evidence="1">
    <location>
        <begin position="291"/>
        <end position="311"/>
    </location>
</feature>
<dbReference type="InterPro" id="IPR050627">
    <property type="entry name" value="Nitroreductase/BluB"/>
</dbReference>
<dbReference type="SUPFAM" id="SSF55469">
    <property type="entry name" value="FMN-dependent nitroreductase-like"/>
    <property type="match status" value="1"/>
</dbReference>
<accession>A0A849BRK0</accession>
<dbReference type="PANTHER" id="PTHR23026:SF123">
    <property type="entry name" value="NAD(P)H NITROREDUCTASE RV3131-RELATED"/>
    <property type="match status" value="1"/>
</dbReference>
<sequence length="317" mass="35085">MLAAMRLTVRAPSVHNTQPWRWVFDGVRLHLYGDPERQLPATDPRGRQGTISCGAALNHARTAFSVHGWQTDVVRLPDPEVAELLATIRFHPWPDLSPTVTERARAIDRRRSDRLPLRDPRGWAELLPKLHDLVTPHDLVLDVLGPNDRGRLAALSDRSEAVRHYDRMYQAELDWWAGHAEQPDGIPPVALVSRAEAARVGVDRVFPAPRNGLRRPGLVDQARLVVLSSHDDTSLCWLQTGEALSALLLECTAHGLATCALTHVTELPVDRRAIAALIPGRGIPQVVVRIGTAPDDDEPPPPTPRRPLVDVFTELPA</sequence>
<dbReference type="Proteomes" id="UP000586827">
    <property type="component" value="Unassembled WGS sequence"/>
</dbReference>
<dbReference type="InterPro" id="IPR000415">
    <property type="entry name" value="Nitroreductase-like"/>
</dbReference>
<evidence type="ECO:0000313" key="2">
    <source>
        <dbReference type="EMBL" id="NNH69292.1"/>
    </source>
</evidence>
<protein>
    <submittedName>
        <fullName evidence="2">Uncharacterized protein</fullName>
    </submittedName>
</protein>
<gene>
    <name evidence="2" type="ORF">HLB23_05305</name>
</gene>
<keyword evidence="3" id="KW-1185">Reference proteome</keyword>
<organism evidence="2 3">
    <name type="scientific">Nocardia uniformis</name>
    <dbReference type="NCBI Taxonomy" id="53432"/>
    <lineage>
        <taxon>Bacteria</taxon>
        <taxon>Bacillati</taxon>
        <taxon>Actinomycetota</taxon>
        <taxon>Actinomycetes</taxon>
        <taxon>Mycobacteriales</taxon>
        <taxon>Nocardiaceae</taxon>
        <taxon>Nocardia</taxon>
    </lineage>
</organism>